<reference evidence="1 2" key="1">
    <citation type="submission" date="2017-11" db="EMBL/GenBank/DDBJ databases">
        <title>Sphingomonas oleivorans sp. nov., isolated from oil-contaminated soil.</title>
        <authorList>
            <person name="Wang L."/>
            <person name="Chen L."/>
        </authorList>
    </citation>
    <scope>NUCLEOTIDE SEQUENCE [LARGE SCALE GENOMIC DNA]</scope>
    <source>
        <strain evidence="1 2">K101</strain>
    </source>
</reference>
<keyword evidence="2" id="KW-1185">Reference proteome</keyword>
<evidence type="ECO:0000313" key="1">
    <source>
        <dbReference type="EMBL" id="PTD19586.1"/>
    </source>
</evidence>
<dbReference type="Pfam" id="PF05284">
    <property type="entry name" value="DUF736"/>
    <property type="match status" value="1"/>
</dbReference>
<sequence>MAKIGSFKKVSGELLGQIVTLSLQARSVRIVPDEQATGNAPSHRVLIDDAEVGAAWSKRTSDDRPYLSIKLDDPSFTAPIFAQLFTGQDGEYDLFWTRQARRGRD</sequence>
<comment type="caution">
    <text evidence="1">The sequence shown here is derived from an EMBL/GenBank/DDBJ whole genome shotgun (WGS) entry which is preliminary data.</text>
</comment>
<name>A0A2T4HUW0_9SPHN</name>
<gene>
    <name evidence="1" type="ORF">CV103_13030</name>
</gene>
<protein>
    <submittedName>
        <fullName evidence="1">DUF736 domain-containing protein</fullName>
    </submittedName>
</protein>
<dbReference type="EMBL" id="PHHF01000052">
    <property type="protein sequence ID" value="PTD19586.1"/>
    <property type="molecule type" value="Genomic_DNA"/>
</dbReference>
<accession>A0A2T4HUW0</accession>
<dbReference type="RefSeq" id="WP_107395166.1">
    <property type="nucleotide sequence ID" value="NZ_PHHF01000052.1"/>
</dbReference>
<dbReference type="InterPro" id="IPR007948">
    <property type="entry name" value="DUF736"/>
</dbReference>
<organism evidence="1 2">
    <name type="scientific">Edaphosphingomonas fennica</name>
    <dbReference type="NCBI Taxonomy" id="114404"/>
    <lineage>
        <taxon>Bacteria</taxon>
        <taxon>Pseudomonadati</taxon>
        <taxon>Pseudomonadota</taxon>
        <taxon>Alphaproteobacteria</taxon>
        <taxon>Sphingomonadales</taxon>
        <taxon>Rhizorhabdaceae</taxon>
        <taxon>Edaphosphingomonas</taxon>
    </lineage>
</organism>
<proteinExistence type="predicted"/>
<evidence type="ECO:0000313" key="2">
    <source>
        <dbReference type="Proteomes" id="UP000241206"/>
    </source>
</evidence>
<dbReference type="AlphaFoldDB" id="A0A2T4HUW0"/>
<dbReference type="Proteomes" id="UP000241206">
    <property type="component" value="Unassembled WGS sequence"/>
</dbReference>